<dbReference type="PANTHER" id="PTHR33164">
    <property type="entry name" value="TRANSCRIPTIONAL REGULATOR, MARR FAMILY"/>
    <property type="match status" value="1"/>
</dbReference>
<reference evidence="2" key="2">
    <citation type="submission" date="2020-09" db="EMBL/GenBank/DDBJ databases">
        <authorList>
            <person name="Yu Y."/>
        </authorList>
    </citation>
    <scope>NUCLEOTIDE SEQUENCE</scope>
    <source>
        <strain evidence="2">KCTC 49039</strain>
    </source>
</reference>
<dbReference type="InterPro" id="IPR000835">
    <property type="entry name" value="HTH_MarR-typ"/>
</dbReference>
<dbReference type="Gene3D" id="1.10.10.10">
    <property type="entry name" value="Winged helix-like DNA-binding domain superfamily/Winged helix DNA-binding domain"/>
    <property type="match status" value="1"/>
</dbReference>
<feature type="domain" description="HTH marR-type" evidence="1">
    <location>
        <begin position="1"/>
        <end position="127"/>
    </location>
</feature>
<evidence type="ECO:0000259" key="1">
    <source>
        <dbReference type="PROSITE" id="PS50995"/>
    </source>
</evidence>
<dbReference type="AlphaFoldDB" id="A0A927IZ03"/>
<proteinExistence type="predicted"/>
<dbReference type="SMART" id="SM00347">
    <property type="entry name" value="HTH_MARR"/>
    <property type="match status" value="1"/>
</dbReference>
<evidence type="ECO:0000313" key="2">
    <source>
        <dbReference type="EMBL" id="MBD8077919.1"/>
    </source>
</evidence>
<dbReference type="EMBL" id="JACYHB010000001">
    <property type="protein sequence ID" value="MBD8077919.1"/>
    <property type="molecule type" value="Genomic_DNA"/>
</dbReference>
<dbReference type="InterPro" id="IPR039422">
    <property type="entry name" value="MarR/SlyA-like"/>
</dbReference>
<keyword evidence="3" id="KW-1185">Reference proteome</keyword>
<protein>
    <submittedName>
        <fullName evidence="2">MarR family transcriptional regulator</fullName>
    </submittedName>
</protein>
<dbReference type="Proteomes" id="UP000610846">
    <property type="component" value="Unassembled WGS sequence"/>
</dbReference>
<dbReference type="GO" id="GO:0006950">
    <property type="term" value="P:response to stress"/>
    <property type="evidence" value="ECO:0007669"/>
    <property type="project" value="TreeGrafter"/>
</dbReference>
<dbReference type="InterPro" id="IPR036390">
    <property type="entry name" value="WH_DNA-bd_sf"/>
</dbReference>
<dbReference type="InterPro" id="IPR036388">
    <property type="entry name" value="WH-like_DNA-bd_sf"/>
</dbReference>
<dbReference type="SUPFAM" id="SSF46785">
    <property type="entry name" value="Winged helix' DNA-binding domain"/>
    <property type="match status" value="1"/>
</dbReference>
<evidence type="ECO:0000313" key="3">
    <source>
        <dbReference type="Proteomes" id="UP000610846"/>
    </source>
</evidence>
<gene>
    <name evidence="2" type="ORF">IF651_02435</name>
</gene>
<name>A0A927IZ03_9MICO</name>
<organism evidence="2 3">
    <name type="scientific">Cellulosimicrobium arenosum</name>
    <dbReference type="NCBI Taxonomy" id="2708133"/>
    <lineage>
        <taxon>Bacteria</taxon>
        <taxon>Bacillati</taxon>
        <taxon>Actinomycetota</taxon>
        <taxon>Actinomycetes</taxon>
        <taxon>Micrococcales</taxon>
        <taxon>Promicromonosporaceae</taxon>
        <taxon>Cellulosimicrobium</taxon>
    </lineage>
</organism>
<dbReference type="PROSITE" id="PS50995">
    <property type="entry name" value="HTH_MARR_2"/>
    <property type="match status" value="1"/>
</dbReference>
<reference evidence="2" key="1">
    <citation type="journal article" date="2018" name="Curr. Microbiol.">
        <title>Cellulosimicrobium arenosum sp. nov., Isolated from Marine Sediment Sand.</title>
        <authorList>
            <person name="Oh M."/>
            <person name="Kim J.H."/>
            <person name="Yoon J.H."/>
            <person name="Schumann P."/>
            <person name="Kim W."/>
        </authorList>
    </citation>
    <scope>NUCLEOTIDE SEQUENCE</scope>
    <source>
        <strain evidence="2">KCTC 49039</strain>
    </source>
</reference>
<comment type="caution">
    <text evidence="2">The sequence shown here is derived from an EMBL/GenBank/DDBJ whole genome shotgun (WGS) entry which is preliminary data.</text>
</comment>
<dbReference type="GO" id="GO:0003700">
    <property type="term" value="F:DNA-binding transcription factor activity"/>
    <property type="evidence" value="ECO:0007669"/>
    <property type="project" value="InterPro"/>
</dbReference>
<accession>A0A927IZ03</accession>
<dbReference type="PANTHER" id="PTHR33164:SF94">
    <property type="entry name" value="TRANSCRIPTIONAL REGULATORY PROTEIN-RELATED"/>
    <property type="match status" value="1"/>
</dbReference>
<sequence length="142" mass="15649">MHASRGLLGVIARSVAEALDEVSLPQLRVLVLLCSAGPLRQGAVAEHLGVHPSTFSRNAERLVAGGWVRRADDPQRRHGVRLEVTEQGRALVERVSARRRDAIAEVLARVPQERRRAMADMFEEFSLAAGEPDPRDMQTLAL</sequence>
<dbReference type="Pfam" id="PF12802">
    <property type="entry name" value="MarR_2"/>
    <property type="match status" value="1"/>
</dbReference>